<proteinExistence type="predicted"/>
<dbReference type="EMBL" id="GISG01059030">
    <property type="protein sequence ID" value="MBA4626861.1"/>
    <property type="molecule type" value="Transcribed_RNA"/>
</dbReference>
<sequence length="103" mass="11413">MSPVIFARSPIETVCIERGTPCNLTISSRYAVASQSNVQVFRMAMKYAALVSQSTTIHVALFFLWVGGRPTTKFIDTESHFHSGMSNCSNSPVGCWCSIFTLW</sequence>
<dbReference type="AlphaFoldDB" id="A0A7C9CUE4"/>
<reference evidence="1" key="1">
    <citation type="journal article" date="2013" name="J. Plant Res.">
        <title>Effect of fungi and light on seed germination of three Opuntia species from semiarid lands of central Mexico.</title>
        <authorList>
            <person name="Delgado-Sanchez P."/>
            <person name="Jimenez-Bremont J.F."/>
            <person name="Guerrero-Gonzalez Mde L."/>
            <person name="Flores J."/>
        </authorList>
    </citation>
    <scope>NUCLEOTIDE SEQUENCE</scope>
    <source>
        <tissue evidence="1">Cladode</tissue>
    </source>
</reference>
<protein>
    <submittedName>
        <fullName evidence="1">Uncharacterized protein</fullName>
    </submittedName>
</protein>
<name>A0A7C9CUE4_OPUST</name>
<organism evidence="1">
    <name type="scientific">Opuntia streptacantha</name>
    <name type="common">Prickly pear cactus</name>
    <name type="synonym">Opuntia cardona</name>
    <dbReference type="NCBI Taxonomy" id="393608"/>
    <lineage>
        <taxon>Eukaryota</taxon>
        <taxon>Viridiplantae</taxon>
        <taxon>Streptophyta</taxon>
        <taxon>Embryophyta</taxon>
        <taxon>Tracheophyta</taxon>
        <taxon>Spermatophyta</taxon>
        <taxon>Magnoliopsida</taxon>
        <taxon>eudicotyledons</taxon>
        <taxon>Gunneridae</taxon>
        <taxon>Pentapetalae</taxon>
        <taxon>Caryophyllales</taxon>
        <taxon>Cactineae</taxon>
        <taxon>Cactaceae</taxon>
        <taxon>Opuntioideae</taxon>
        <taxon>Opuntia</taxon>
    </lineage>
</organism>
<evidence type="ECO:0000313" key="1">
    <source>
        <dbReference type="EMBL" id="MBA4626861.1"/>
    </source>
</evidence>
<reference evidence="1" key="2">
    <citation type="submission" date="2020-07" db="EMBL/GenBank/DDBJ databases">
        <authorList>
            <person name="Vera ALvarez R."/>
            <person name="Arias-Moreno D.M."/>
            <person name="Jimenez-Jacinto V."/>
            <person name="Jimenez-Bremont J.F."/>
            <person name="Swaminathan K."/>
            <person name="Moose S.P."/>
            <person name="Guerrero-Gonzalez M.L."/>
            <person name="Marino-Ramirez L."/>
            <person name="Landsman D."/>
            <person name="Rodriguez-Kessler M."/>
            <person name="Delgado-Sanchez P."/>
        </authorList>
    </citation>
    <scope>NUCLEOTIDE SEQUENCE</scope>
    <source>
        <tissue evidence="1">Cladode</tissue>
    </source>
</reference>
<accession>A0A7C9CUE4</accession>